<protein>
    <submittedName>
        <fullName evidence="2">Uncharacterized protein</fullName>
    </submittedName>
</protein>
<keyword evidence="3" id="KW-1185">Reference proteome</keyword>
<reference evidence="2 3" key="1">
    <citation type="submission" date="2014-07" db="EMBL/GenBank/DDBJ databases">
        <title>Methanogenic archaea and the global carbon cycle.</title>
        <authorList>
            <person name="Henriksen J.R."/>
            <person name="Luke J."/>
            <person name="Reinhart S."/>
            <person name="Benedict M.N."/>
            <person name="Youngblut N.D."/>
            <person name="Metcalf M.E."/>
            <person name="Whitaker R.J."/>
            <person name="Metcalf W.W."/>
        </authorList>
    </citation>
    <scope>NUCLEOTIDE SEQUENCE [LARGE SCALE GENOMIC DNA]</scope>
    <source>
        <strain evidence="2 3">Z-7289</strain>
    </source>
</reference>
<evidence type="ECO:0000256" key="1">
    <source>
        <dbReference type="SAM" id="MobiDB-lite"/>
    </source>
</evidence>
<evidence type="ECO:0000313" key="3">
    <source>
        <dbReference type="Proteomes" id="UP000033072"/>
    </source>
</evidence>
<dbReference type="KEGG" id="mls:MSLAZ_3082"/>
<feature type="region of interest" description="Disordered" evidence="1">
    <location>
        <begin position="1"/>
        <end position="27"/>
    </location>
</feature>
<evidence type="ECO:0000313" key="2">
    <source>
        <dbReference type="EMBL" id="AKB76343.1"/>
    </source>
</evidence>
<organism evidence="2 3">
    <name type="scientific">Methanosarcina lacustris Z-7289</name>
    <dbReference type="NCBI Taxonomy" id="1434111"/>
    <lineage>
        <taxon>Archaea</taxon>
        <taxon>Methanobacteriati</taxon>
        <taxon>Methanobacteriota</taxon>
        <taxon>Stenosarchaea group</taxon>
        <taxon>Methanomicrobia</taxon>
        <taxon>Methanosarcinales</taxon>
        <taxon>Methanosarcinaceae</taxon>
        <taxon>Methanosarcina</taxon>
    </lineage>
</organism>
<gene>
    <name evidence="2" type="ORF">MSLAZ_3082</name>
</gene>
<dbReference type="Proteomes" id="UP000033072">
    <property type="component" value="Chromosome"/>
</dbReference>
<dbReference type="PATRIC" id="fig|1434111.4.peg.4063"/>
<proteinExistence type="predicted"/>
<accession>A0A0E3SAS4</accession>
<dbReference type="HOGENOM" id="CLU_2476026_0_0_2"/>
<dbReference type="AlphaFoldDB" id="A0A0E3SAS4"/>
<feature type="compositionally biased region" description="Basic residues" evidence="1">
    <location>
        <begin position="11"/>
        <end position="21"/>
    </location>
</feature>
<dbReference type="EMBL" id="CP009515">
    <property type="protein sequence ID" value="AKB76343.1"/>
    <property type="molecule type" value="Genomic_DNA"/>
</dbReference>
<name>A0A0E3SAS4_9EURY</name>
<sequence>MTVEAAPGTRKPAHAPKHKNKGSYSCNNQNQQENQECIAFALPVCDTLTPIKSDLILSVKIISQNYQASCPLRIIFYFFPVHALKRI</sequence>